<feature type="region of interest" description="Disordered" evidence="1">
    <location>
        <begin position="44"/>
        <end position="72"/>
    </location>
</feature>
<comment type="caution">
    <text evidence="2">The sequence shown here is derived from an EMBL/GenBank/DDBJ whole genome shotgun (WGS) entry which is preliminary data.</text>
</comment>
<evidence type="ECO:0000313" key="2">
    <source>
        <dbReference type="EMBL" id="KAK4750351.1"/>
    </source>
</evidence>
<name>A0AAN7JMX9_9MYRT</name>
<accession>A0AAN7JMX9</accession>
<gene>
    <name evidence="2" type="ORF">SAY87_027800</name>
</gene>
<proteinExistence type="predicted"/>
<keyword evidence="3" id="KW-1185">Reference proteome</keyword>
<sequence length="72" mass="7640">MPAPLPAEKALKKNTKKATDTKGKSVQIAKVEEPLDPIAEKLRSKGGYKNCTHPSGPVSGTRDSIPISGIQE</sequence>
<dbReference type="AlphaFoldDB" id="A0AAN7JMX9"/>
<dbReference type="Proteomes" id="UP001345219">
    <property type="component" value="Chromosome 21"/>
</dbReference>
<reference evidence="2 3" key="1">
    <citation type="journal article" date="2023" name="Hortic Res">
        <title>Pangenome of water caltrop reveals structural variations and asymmetric subgenome divergence after allopolyploidization.</title>
        <authorList>
            <person name="Zhang X."/>
            <person name="Chen Y."/>
            <person name="Wang L."/>
            <person name="Yuan Y."/>
            <person name="Fang M."/>
            <person name="Shi L."/>
            <person name="Lu R."/>
            <person name="Comes H.P."/>
            <person name="Ma Y."/>
            <person name="Chen Y."/>
            <person name="Huang G."/>
            <person name="Zhou Y."/>
            <person name="Zheng Z."/>
            <person name="Qiu Y."/>
        </authorList>
    </citation>
    <scope>NUCLEOTIDE SEQUENCE [LARGE SCALE GENOMIC DNA]</scope>
    <source>
        <tissue evidence="2">Roots</tissue>
    </source>
</reference>
<feature type="region of interest" description="Disordered" evidence="1">
    <location>
        <begin position="1"/>
        <end position="25"/>
    </location>
</feature>
<organism evidence="2 3">
    <name type="scientific">Trapa incisa</name>
    <dbReference type="NCBI Taxonomy" id="236973"/>
    <lineage>
        <taxon>Eukaryota</taxon>
        <taxon>Viridiplantae</taxon>
        <taxon>Streptophyta</taxon>
        <taxon>Embryophyta</taxon>
        <taxon>Tracheophyta</taxon>
        <taxon>Spermatophyta</taxon>
        <taxon>Magnoliopsida</taxon>
        <taxon>eudicotyledons</taxon>
        <taxon>Gunneridae</taxon>
        <taxon>Pentapetalae</taxon>
        <taxon>rosids</taxon>
        <taxon>malvids</taxon>
        <taxon>Myrtales</taxon>
        <taxon>Lythraceae</taxon>
        <taxon>Trapa</taxon>
    </lineage>
</organism>
<protein>
    <submittedName>
        <fullName evidence="2">Uncharacterized protein</fullName>
    </submittedName>
</protein>
<evidence type="ECO:0000256" key="1">
    <source>
        <dbReference type="SAM" id="MobiDB-lite"/>
    </source>
</evidence>
<dbReference type="EMBL" id="JAXIOK010000018">
    <property type="protein sequence ID" value="KAK4750351.1"/>
    <property type="molecule type" value="Genomic_DNA"/>
</dbReference>
<evidence type="ECO:0000313" key="3">
    <source>
        <dbReference type="Proteomes" id="UP001345219"/>
    </source>
</evidence>